<reference evidence="4 6" key="1">
    <citation type="submission" date="2020-01" db="EMBL/GenBank/DDBJ databases">
        <authorList>
            <consortium name="DOE Joint Genome Institute"/>
            <person name="Haridas S."/>
            <person name="Albert R."/>
            <person name="Binder M."/>
            <person name="Bloem J."/>
            <person name="Labutti K."/>
            <person name="Salamov A."/>
            <person name="Andreopoulos B."/>
            <person name="Baker S.E."/>
            <person name="Barry K."/>
            <person name="Bills G."/>
            <person name="Bluhm B.H."/>
            <person name="Cannon C."/>
            <person name="Castanera R."/>
            <person name="Culley D.E."/>
            <person name="Daum C."/>
            <person name="Ezra D."/>
            <person name="Gonzalez J.B."/>
            <person name="Henrissat B."/>
            <person name="Kuo A."/>
            <person name="Liang C."/>
            <person name="Lipzen A."/>
            <person name="Lutzoni F."/>
            <person name="Magnuson J."/>
            <person name="Mondo S."/>
            <person name="Nolan M."/>
            <person name="Ohm R."/>
            <person name="Pangilinan J."/>
            <person name="Park H.-J."/>
            <person name="Ramirez L."/>
            <person name="Alfaro M."/>
            <person name="Sun H."/>
            <person name="Tritt A."/>
            <person name="Yoshinaga Y."/>
            <person name="Zwiers L.-H."/>
            <person name="Turgeon B.G."/>
            <person name="Goodwin S.B."/>
            <person name="Spatafora J.W."/>
            <person name="Crous P.W."/>
            <person name="Grigoriev I.V."/>
        </authorList>
    </citation>
    <scope>NUCLEOTIDE SEQUENCE</scope>
    <source>
        <strain evidence="4 6">CBS 781.70</strain>
    </source>
</reference>
<feature type="domain" description="UBC core" evidence="3">
    <location>
        <begin position="362"/>
        <end position="517"/>
    </location>
</feature>
<dbReference type="Pfam" id="PF00179">
    <property type="entry name" value="UQ_con"/>
    <property type="match status" value="1"/>
</dbReference>
<dbReference type="SMART" id="SM00212">
    <property type="entry name" value="UBCc"/>
    <property type="match status" value="1"/>
</dbReference>
<keyword evidence="2" id="KW-0833">Ubl conjugation pathway</keyword>
<dbReference type="Gene3D" id="3.10.110.10">
    <property type="entry name" value="Ubiquitin Conjugating Enzyme"/>
    <property type="match status" value="1"/>
</dbReference>
<dbReference type="GO" id="GO:0016740">
    <property type="term" value="F:transferase activity"/>
    <property type="evidence" value="ECO:0007669"/>
    <property type="project" value="UniProtKB-KW"/>
</dbReference>
<dbReference type="SUPFAM" id="SSF54495">
    <property type="entry name" value="UBC-like"/>
    <property type="match status" value="1"/>
</dbReference>
<protein>
    <recommendedName>
        <fullName evidence="3">UBC core domain-containing protein</fullName>
    </recommendedName>
</protein>
<dbReference type="InterPro" id="IPR016135">
    <property type="entry name" value="UBQ-conjugating_enzyme/RWD"/>
</dbReference>
<keyword evidence="5" id="KW-1185">Reference proteome</keyword>
<dbReference type="AlphaFoldDB" id="A0A6G1FSS0"/>
<evidence type="ECO:0000259" key="3">
    <source>
        <dbReference type="PROSITE" id="PS50127"/>
    </source>
</evidence>
<proteinExistence type="predicted"/>
<evidence type="ECO:0000256" key="2">
    <source>
        <dbReference type="ARBA" id="ARBA00022786"/>
    </source>
</evidence>
<sequence>MLVPGNVRQLTHAGNVNSTLRCSDACRTLTCMGCGNQFLGRITGVVYIDTDAYSWCCDLGRLYLIWLALCRFDQEYALRQRNQKAKERIRRQNLAMHGGLRQGAGTGYEGSPSSNAMWMMGMSRSEGTVVEEQFDPTDEIAAPIMELLLQLLPDPSKGLRGDFDRSPPLALPAMFLTSFLIDKTGDLLRNDSLDDITEKHDMYNVIFDFVSALTSLPLTRPVIFVERLEKKPGYGLFNVHVMRGGAIFKDRGKNDENVLQSIDKRMQNIILQGNVIRSASSHYRDGEGKQTLAICQKIATLADLMKSTATSSTSDKSKSLTPEQEWLKWQRDNCILPVRDETIRDIHYYASEAWGLKAVMPGRMKRIVGEIANLKTSLPPGIFVRYASSRPDFMKFAIIGPEDTPYDSGFFEFDVFFPGDYPRTNPMVIFRSNAGGHASFNPNLHADGKVCLSLLGTFAGEPWNPQSSTFLQVLVSIQSMIFSDDPIKNTPFQGMRETGRYHDYAHYVTWLTVRWGILDRLRNIKQQSDGLWADVFDRHCRAGAEHMIRKMAAWAAEYPGLPNVPMFTDPRRNENQPAAMESNCRQAIELLKQKGYFKGAVPNLPSSAAGQGRSAGPRGGPSHGFWFGGQWGGEGFL</sequence>
<evidence type="ECO:0000313" key="4">
    <source>
        <dbReference type="EMBL" id="KAF1808786.1"/>
    </source>
</evidence>
<keyword evidence="1" id="KW-0808">Transferase</keyword>
<reference evidence="6" key="3">
    <citation type="submission" date="2025-04" db="UniProtKB">
        <authorList>
            <consortium name="RefSeq"/>
        </authorList>
    </citation>
    <scope>IDENTIFICATION</scope>
    <source>
        <strain evidence="6">CBS 781.70</strain>
    </source>
</reference>
<evidence type="ECO:0000313" key="5">
    <source>
        <dbReference type="Proteomes" id="UP000504638"/>
    </source>
</evidence>
<accession>A0A6G1FSS0</accession>
<gene>
    <name evidence="4 6" type="ORF">P152DRAFT_443190</name>
</gene>
<dbReference type="GeneID" id="54418341"/>
<reference evidence="6" key="2">
    <citation type="submission" date="2020-04" db="EMBL/GenBank/DDBJ databases">
        <authorList>
            <consortium name="NCBI Genome Project"/>
        </authorList>
    </citation>
    <scope>NUCLEOTIDE SEQUENCE</scope>
    <source>
        <strain evidence="6">CBS 781.70</strain>
    </source>
</reference>
<dbReference type="OrthoDB" id="47801at2759"/>
<dbReference type="EMBL" id="ML975179">
    <property type="protein sequence ID" value="KAF1808786.1"/>
    <property type="molecule type" value="Genomic_DNA"/>
</dbReference>
<dbReference type="Proteomes" id="UP000504638">
    <property type="component" value="Unplaced"/>
</dbReference>
<name>A0A6G1FSS0_9PEZI</name>
<dbReference type="InterPro" id="IPR000608">
    <property type="entry name" value="UBC"/>
</dbReference>
<dbReference type="PANTHER" id="PTHR46116">
    <property type="entry name" value="(E3-INDEPENDENT) E2 UBIQUITIN-CONJUGATING ENZYME"/>
    <property type="match status" value="1"/>
</dbReference>
<organism evidence="4">
    <name type="scientific">Eremomyces bilateralis CBS 781.70</name>
    <dbReference type="NCBI Taxonomy" id="1392243"/>
    <lineage>
        <taxon>Eukaryota</taxon>
        <taxon>Fungi</taxon>
        <taxon>Dikarya</taxon>
        <taxon>Ascomycota</taxon>
        <taxon>Pezizomycotina</taxon>
        <taxon>Dothideomycetes</taxon>
        <taxon>Dothideomycetes incertae sedis</taxon>
        <taxon>Eremomycetales</taxon>
        <taxon>Eremomycetaceae</taxon>
        <taxon>Eremomyces</taxon>
    </lineage>
</organism>
<evidence type="ECO:0000313" key="6">
    <source>
        <dbReference type="RefSeq" id="XP_033530417.1"/>
    </source>
</evidence>
<evidence type="ECO:0000256" key="1">
    <source>
        <dbReference type="ARBA" id="ARBA00022679"/>
    </source>
</evidence>
<dbReference type="PROSITE" id="PS50127">
    <property type="entry name" value="UBC_2"/>
    <property type="match status" value="1"/>
</dbReference>
<dbReference type="RefSeq" id="XP_033530417.1">
    <property type="nucleotide sequence ID" value="XM_033677771.1"/>
</dbReference>